<protein>
    <recommendedName>
        <fullName evidence="5">Biotin carboxylase</fullName>
    </recommendedName>
    <alternativeName>
        <fullName evidence="11">Acetyl-coenzyme A carboxylase biotin carboxylase subunit A</fullName>
    </alternativeName>
</protein>
<keyword evidence="7 13" id="KW-0547">Nucleotide-binding</keyword>
<dbReference type="EMBL" id="FRFG01000023">
    <property type="protein sequence ID" value="SHO56273.1"/>
    <property type="molecule type" value="Genomic_DNA"/>
</dbReference>
<dbReference type="Pfam" id="PF00364">
    <property type="entry name" value="Biotin_lipoyl"/>
    <property type="match status" value="1"/>
</dbReference>
<dbReference type="InterPro" id="IPR011054">
    <property type="entry name" value="Rudment_hybrid_motif"/>
</dbReference>
<keyword evidence="6" id="KW-0436">Ligase</keyword>
<dbReference type="FunFam" id="3.40.50.20:FF:000010">
    <property type="entry name" value="Propionyl-CoA carboxylase subunit alpha"/>
    <property type="match status" value="1"/>
</dbReference>
<evidence type="ECO:0000256" key="12">
    <source>
        <dbReference type="ARBA" id="ARBA00048600"/>
    </source>
</evidence>
<dbReference type="PROSITE" id="PS00867">
    <property type="entry name" value="CPSASE_2"/>
    <property type="match status" value="1"/>
</dbReference>
<evidence type="ECO:0000256" key="1">
    <source>
        <dbReference type="ARBA" id="ARBA00001953"/>
    </source>
</evidence>
<dbReference type="InterPro" id="IPR003778">
    <property type="entry name" value="CT_A_B"/>
</dbReference>
<evidence type="ECO:0000256" key="10">
    <source>
        <dbReference type="ARBA" id="ARBA00023267"/>
    </source>
</evidence>
<comment type="cofactor">
    <cofactor evidence="1">
        <name>biotin</name>
        <dbReference type="ChEBI" id="CHEBI:57586"/>
    </cofactor>
</comment>
<dbReference type="GO" id="GO:0004075">
    <property type="term" value="F:biotin carboxylase activity"/>
    <property type="evidence" value="ECO:0007669"/>
    <property type="project" value="UniProtKB-EC"/>
</dbReference>
<dbReference type="SUPFAM" id="SSF51230">
    <property type="entry name" value="Single hybrid motif"/>
    <property type="match status" value="1"/>
</dbReference>
<dbReference type="GO" id="GO:0046872">
    <property type="term" value="F:metal ion binding"/>
    <property type="evidence" value="ECO:0007669"/>
    <property type="project" value="InterPro"/>
</dbReference>
<gene>
    <name evidence="17" type="primary">accA1</name>
    <name evidence="17" type="ORF">VQ7734_02042</name>
</gene>
<keyword evidence="8" id="KW-0378">Hydrolase</keyword>
<dbReference type="SUPFAM" id="SSF51246">
    <property type="entry name" value="Rudiment single hybrid motif"/>
    <property type="match status" value="1"/>
</dbReference>
<dbReference type="GO" id="GO:0005524">
    <property type="term" value="F:ATP binding"/>
    <property type="evidence" value="ECO:0007669"/>
    <property type="project" value="UniProtKB-UniRule"/>
</dbReference>
<evidence type="ECO:0000256" key="5">
    <source>
        <dbReference type="ARBA" id="ARBA00017242"/>
    </source>
</evidence>
<dbReference type="Pfam" id="PF02626">
    <property type="entry name" value="CT_A_B"/>
    <property type="match status" value="1"/>
</dbReference>
<dbReference type="SUPFAM" id="SSF56059">
    <property type="entry name" value="Glutathione synthetase ATP-binding domain-like"/>
    <property type="match status" value="1"/>
</dbReference>
<comment type="catalytic activity">
    <reaction evidence="12">
        <text>N(6)-biotinyl-L-lysyl-[protein] + hydrogencarbonate + ATP = N(6)-carboxybiotinyl-L-lysyl-[protein] + ADP + phosphate + H(+)</text>
        <dbReference type="Rhea" id="RHEA:13501"/>
        <dbReference type="Rhea" id="RHEA-COMP:10505"/>
        <dbReference type="Rhea" id="RHEA-COMP:10506"/>
        <dbReference type="ChEBI" id="CHEBI:15378"/>
        <dbReference type="ChEBI" id="CHEBI:17544"/>
        <dbReference type="ChEBI" id="CHEBI:30616"/>
        <dbReference type="ChEBI" id="CHEBI:43474"/>
        <dbReference type="ChEBI" id="CHEBI:83144"/>
        <dbReference type="ChEBI" id="CHEBI:83145"/>
        <dbReference type="ChEBI" id="CHEBI:456216"/>
        <dbReference type="EC" id="6.3.4.14"/>
    </reaction>
</comment>
<dbReference type="PROSITE" id="PS50979">
    <property type="entry name" value="BC"/>
    <property type="match status" value="1"/>
</dbReference>
<proteinExistence type="predicted"/>
<comment type="function">
    <text evidence="2">This protein is a component of the acetyl coenzyme A carboxylase complex; first, biotin carboxylase catalyzes the carboxylation of the carrier protein and then the transcarboxylase transfers the carboxyl group to form malonyl-CoA.</text>
</comment>
<organism evidence="17 18">
    <name type="scientific">Vibrio quintilis</name>
    <dbReference type="NCBI Taxonomy" id="1117707"/>
    <lineage>
        <taxon>Bacteria</taxon>
        <taxon>Pseudomonadati</taxon>
        <taxon>Pseudomonadota</taxon>
        <taxon>Gammaproteobacteria</taxon>
        <taxon>Vibrionales</taxon>
        <taxon>Vibrionaceae</taxon>
        <taxon>Vibrio</taxon>
    </lineage>
</organism>
<dbReference type="SMART" id="SM00797">
    <property type="entry name" value="AHS2"/>
    <property type="match status" value="1"/>
</dbReference>
<dbReference type="NCBIfam" id="TIGR00724">
    <property type="entry name" value="urea_amlyse_rel"/>
    <property type="match status" value="1"/>
</dbReference>
<dbReference type="InterPro" id="IPR016185">
    <property type="entry name" value="PreATP-grasp_dom_sf"/>
</dbReference>
<keyword evidence="18" id="KW-1185">Reference proteome</keyword>
<dbReference type="InterPro" id="IPR011761">
    <property type="entry name" value="ATP-grasp"/>
</dbReference>
<evidence type="ECO:0000256" key="6">
    <source>
        <dbReference type="ARBA" id="ARBA00022598"/>
    </source>
</evidence>
<dbReference type="InterPro" id="IPR000089">
    <property type="entry name" value="Biotin_lipoyl"/>
</dbReference>
<evidence type="ECO:0000256" key="2">
    <source>
        <dbReference type="ARBA" id="ARBA00003761"/>
    </source>
</evidence>
<dbReference type="Gene3D" id="3.30.1360.40">
    <property type="match status" value="1"/>
</dbReference>
<sequence length="1202" mass="132587">MFSKVLIANRGAIACRVIRTLKQMNIASVAIYSEADADSLHVIQADEAFSLGEGAAAATYLDQEKIIAIARNCGAQAIHPGYGFLSENPDFVTLCEQAGIVFLGPTPAQMNTFGLKHSAREIAAQADVPLLPGTGLITDDETALKQAENIGYPVMLKSTAGGGGIGMQRCDEAETLHSALDTVRRLSANNFSHSGIFLEKFIGQARHIEVQIFGNGQGEVIALGERDCSAQRRNQKVIEETPAPHLSEDTRQALRNTAIRLAQAVNYRNAGTVEFVLDQQTQAFYFLEVNTRLQVEHGVTEEVFGVDLVEWMIRLGAGELDLSGWKTSPQPQGHAIQVRLYAEDPNKNFQPCAGLLSHVDWPRIEGLRIEHWIEAGTEVSPFFDPMLAKIIVHADNREQALLKMEQALAGLSVYGVEHNRQYLQQLLQTPQVRDGRVLTQSLNQFSYQPNTIDVVSSGTQTTIQDYPGRKGYWHIGVPPSGPMDPLSFRLANQILKNEKNCAGLEIIVSGPALTFNIAKKIVLTGASIQASLDGISVPMGKVVAVEKGQTLRLGKITGPGARTYLAVEGGLQCPDYLGSQSTFTLGQFGGHAGRPLRAGDVLHLSTTSTPAREGQTITQPALADHWDIHVMYGPHGAPDFFTDKDMEMFFDAQWEVHFNSSRTGVRLIGPKPDWARQDGGEAGLHPSNIHDNAYAVGTIDFTGDMPVILGPDGPSLGGFVCPATVIKADLWKVGQLKAGDKIRFIPVSLADAEAAEQMQNAQIQQGQVQAYHCDMPAIGSPIIDVIPAEETMEHVVYRQCGEDFLLVEYGPQTLDIRLRFRVHALMLKLEALQLPGIEELTPGIRSLQVHYNNLILPRDELMQTLRAQEATLHDIDKLTVPARIVHLPLSWDDEATRLAIRKYEEVVRKDAPWCPDNIEFIRRINGLNSVEDVKRIVFDASYLVMGLGDVYLGAPVATPLDPRHRLVTTKYNPARTWTPENAVGIGGAYLCVYGMEGPGGYQFVGRTLQMWNRYRSTACFEKPWLLRFFDQIRFYPVSAEELLEIRRQHPRGQYPLKIEQTTFSLSDYQALIKQHAVEIEQSKIRQQAAFEAERQRWIESGQANFVVPETEPHSTEHFVPEDGCEAIESHVTGNIWQITVKPGHSVQAGDVVAILEAMKMELEVTSQVSGVIETLCQQTGDSVHAGQAIMTIRPETKTQGGE</sequence>
<dbReference type="AlphaFoldDB" id="A0A1M7YUK6"/>
<dbReference type="Pfam" id="PF02786">
    <property type="entry name" value="CPSase_L_D2"/>
    <property type="match status" value="1"/>
</dbReference>
<dbReference type="InterPro" id="IPR003833">
    <property type="entry name" value="CT_C_D"/>
</dbReference>
<evidence type="ECO:0000256" key="4">
    <source>
        <dbReference type="ARBA" id="ARBA00011750"/>
    </source>
</evidence>
<evidence type="ECO:0000256" key="9">
    <source>
        <dbReference type="ARBA" id="ARBA00022840"/>
    </source>
</evidence>
<evidence type="ECO:0000313" key="18">
    <source>
        <dbReference type="Proteomes" id="UP000184600"/>
    </source>
</evidence>
<evidence type="ECO:0000313" key="17">
    <source>
        <dbReference type="EMBL" id="SHO56273.1"/>
    </source>
</evidence>
<dbReference type="GO" id="GO:0016787">
    <property type="term" value="F:hydrolase activity"/>
    <property type="evidence" value="ECO:0007669"/>
    <property type="project" value="UniProtKB-KW"/>
</dbReference>
<dbReference type="SUPFAM" id="SSF50891">
    <property type="entry name" value="Cyclophilin-like"/>
    <property type="match status" value="2"/>
</dbReference>
<feature type="domain" description="Lipoyl-binding" evidence="14">
    <location>
        <begin position="1114"/>
        <end position="1193"/>
    </location>
</feature>
<dbReference type="PANTHER" id="PTHR18866">
    <property type="entry name" value="CARBOXYLASE:PYRUVATE/ACETYL-COA/PROPIONYL-COA CARBOXYLASE"/>
    <property type="match status" value="1"/>
</dbReference>
<evidence type="ECO:0000259" key="15">
    <source>
        <dbReference type="PROSITE" id="PS50975"/>
    </source>
</evidence>
<dbReference type="InterPro" id="IPR005479">
    <property type="entry name" value="CPAse_ATP-bd"/>
</dbReference>
<dbReference type="PROSITE" id="PS50968">
    <property type="entry name" value="BIOTINYL_LIPOYL"/>
    <property type="match status" value="1"/>
</dbReference>
<dbReference type="CDD" id="cd06850">
    <property type="entry name" value="biotinyl_domain"/>
    <property type="match status" value="1"/>
</dbReference>
<dbReference type="InterPro" id="IPR014084">
    <property type="entry name" value="Urea_COase"/>
</dbReference>
<dbReference type="STRING" id="1117707.VQ7734_02042"/>
<dbReference type="Pfam" id="PF02682">
    <property type="entry name" value="CT_C_D"/>
    <property type="match status" value="1"/>
</dbReference>
<dbReference type="Pfam" id="PF00289">
    <property type="entry name" value="Biotin_carb_N"/>
    <property type="match status" value="1"/>
</dbReference>
<dbReference type="InterPro" id="IPR011764">
    <property type="entry name" value="Biotin_carboxylation_dom"/>
</dbReference>
<dbReference type="InterPro" id="IPR011053">
    <property type="entry name" value="Single_hybrid_motif"/>
</dbReference>
<keyword evidence="10" id="KW-0092">Biotin</keyword>
<name>A0A1M7YUK6_9VIBR</name>
<dbReference type="InterPro" id="IPR029000">
    <property type="entry name" value="Cyclophilin-like_dom_sf"/>
</dbReference>
<evidence type="ECO:0000256" key="3">
    <source>
        <dbReference type="ARBA" id="ARBA00004956"/>
    </source>
</evidence>
<comment type="pathway">
    <text evidence="3">Lipid metabolism; malonyl-CoA biosynthesis; malonyl-CoA from acetyl-CoA: step 1/1.</text>
</comment>
<keyword evidence="9 13" id="KW-0067">ATP-binding</keyword>
<evidence type="ECO:0000256" key="11">
    <source>
        <dbReference type="ARBA" id="ARBA00033786"/>
    </source>
</evidence>
<reference evidence="18" key="1">
    <citation type="submission" date="2016-12" db="EMBL/GenBank/DDBJ databases">
        <authorList>
            <person name="Rodrigo-Torres L."/>
            <person name="Arahal R.D."/>
            <person name="Lucena T."/>
        </authorList>
    </citation>
    <scope>NUCLEOTIDE SEQUENCE [LARGE SCALE GENOMIC DNA]</scope>
</reference>
<dbReference type="Gene3D" id="2.40.50.100">
    <property type="match status" value="1"/>
</dbReference>
<dbReference type="PROSITE" id="PS00188">
    <property type="entry name" value="BIOTIN"/>
    <property type="match status" value="1"/>
</dbReference>
<dbReference type="Proteomes" id="UP000184600">
    <property type="component" value="Unassembled WGS sequence"/>
</dbReference>
<evidence type="ECO:0000259" key="16">
    <source>
        <dbReference type="PROSITE" id="PS50979"/>
    </source>
</evidence>
<dbReference type="PANTHER" id="PTHR18866:SF128">
    <property type="entry name" value="UREA AMIDOLYASE"/>
    <property type="match status" value="1"/>
</dbReference>
<dbReference type="PROSITE" id="PS50975">
    <property type="entry name" value="ATP_GRASP"/>
    <property type="match status" value="1"/>
</dbReference>
<dbReference type="RefSeq" id="WP_073582084.1">
    <property type="nucleotide sequence ID" value="NZ_AP024897.1"/>
</dbReference>
<feature type="domain" description="ATP-grasp" evidence="15">
    <location>
        <begin position="120"/>
        <end position="317"/>
    </location>
</feature>
<evidence type="ECO:0000256" key="13">
    <source>
        <dbReference type="PROSITE-ProRule" id="PRU00409"/>
    </source>
</evidence>
<dbReference type="SMART" id="SM00878">
    <property type="entry name" value="Biotin_carb_C"/>
    <property type="match status" value="1"/>
</dbReference>
<comment type="subunit">
    <text evidence="4">Acetyl-CoA carboxylase is a heterohexamer of biotin carboxyl carrier protein, biotin carboxylase and the two subunits of carboxyl transferase in a 2:2 complex.</text>
</comment>
<dbReference type="SUPFAM" id="SSF160467">
    <property type="entry name" value="PH0987 N-terminal domain-like"/>
    <property type="match status" value="1"/>
</dbReference>
<dbReference type="OrthoDB" id="9763189at2"/>
<evidence type="ECO:0000256" key="8">
    <source>
        <dbReference type="ARBA" id="ARBA00022801"/>
    </source>
</evidence>
<dbReference type="Pfam" id="PF02785">
    <property type="entry name" value="Biotin_carb_C"/>
    <property type="match status" value="1"/>
</dbReference>
<evidence type="ECO:0000259" key="14">
    <source>
        <dbReference type="PROSITE" id="PS50968"/>
    </source>
</evidence>
<dbReference type="Gene3D" id="3.30.470.20">
    <property type="entry name" value="ATP-grasp fold, B domain"/>
    <property type="match status" value="1"/>
</dbReference>
<accession>A0A1M7YUK6</accession>
<dbReference type="NCBIfam" id="TIGR02712">
    <property type="entry name" value="urea_carbox"/>
    <property type="match status" value="1"/>
</dbReference>
<dbReference type="PROSITE" id="PS00866">
    <property type="entry name" value="CPSASE_1"/>
    <property type="match status" value="1"/>
</dbReference>
<dbReference type="InterPro" id="IPR001882">
    <property type="entry name" value="Biotin_BS"/>
</dbReference>
<dbReference type="Gene3D" id="2.40.100.10">
    <property type="entry name" value="Cyclophilin-like"/>
    <property type="match status" value="2"/>
</dbReference>
<dbReference type="SUPFAM" id="SSF52440">
    <property type="entry name" value="PreATP-grasp domain"/>
    <property type="match status" value="1"/>
</dbReference>
<evidence type="ECO:0000256" key="7">
    <source>
        <dbReference type="ARBA" id="ARBA00022741"/>
    </source>
</evidence>
<dbReference type="SMART" id="SM00796">
    <property type="entry name" value="AHS1"/>
    <property type="match status" value="1"/>
</dbReference>
<dbReference type="InterPro" id="IPR005481">
    <property type="entry name" value="BC-like_N"/>
</dbReference>
<dbReference type="InterPro" id="IPR050856">
    <property type="entry name" value="Biotin_carboxylase_complex"/>
</dbReference>
<feature type="domain" description="Biotin carboxylation" evidence="16">
    <location>
        <begin position="1"/>
        <end position="447"/>
    </location>
</feature>
<dbReference type="InterPro" id="IPR005482">
    <property type="entry name" value="Biotin_COase_C"/>
</dbReference>